<dbReference type="Proteomes" id="UP001501074">
    <property type="component" value="Unassembled WGS sequence"/>
</dbReference>
<gene>
    <name evidence="3" type="ORF">GCM10022223_33360</name>
</gene>
<dbReference type="EMBL" id="BAAAZO010000005">
    <property type="protein sequence ID" value="GAA3614442.1"/>
    <property type="molecule type" value="Genomic_DNA"/>
</dbReference>
<dbReference type="Pfam" id="PF13474">
    <property type="entry name" value="SnoaL_3"/>
    <property type="match status" value="1"/>
</dbReference>
<feature type="region of interest" description="Disordered" evidence="1">
    <location>
        <begin position="81"/>
        <end position="123"/>
    </location>
</feature>
<feature type="domain" description="SnoaL-like" evidence="2">
    <location>
        <begin position="132"/>
        <end position="252"/>
    </location>
</feature>
<evidence type="ECO:0000256" key="1">
    <source>
        <dbReference type="SAM" id="MobiDB-lite"/>
    </source>
</evidence>
<evidence type="ECO:0000259" key="2">
    <source>
        <dbReference type="Pfam" id="PF13474"/>
    </source>
</evidence>
<proteinExistence type="predicted"/>
<dbReference type="SUPFAM" id="SSF54427">
    <property type="entry name" value="NTF2-like"/>
    <property type="match status" value="1"/>
</dbReference>
<evidence type="ECO:0000313" key="3">
    <source>
        <dbReference type="EMBL" id="GAA3614442.1"/>
    </source>
</evidence>
<accession>A0ABP6ZNF6</accession>
<dbReference type="InterPro" id="IPR037401">
    <property type="entry name" value="SnoaL-like"/>
</dbReference>
<reference evidence="4" key="1">
    <citation type="journal article" date="2019" name="Int. J. Syst. Evol. Microbiol.">
        <title>The Global Catalogue of Microorganisms (GCM) 10K type strain sequencing project: providing services to taxonomists for standard genome sequencing and annotation.</title>
        <authorList>
            <consortium name="The Broad Institute Genomics Platform"/>
            <consortium name="The Broad Institute Genome Sequencing Center for Infectious Disease"/>
            <person name="Wu L."/>
            <person name="Ma J."/>
        </authorList>
    </citation>
    <scope>NUCLEOTIDE SEQUENCE [LARGE SCALE GENOMIC DNA]</scope>
    <source>
        <strain evidence="4">JCM 16902</strain>
    </source>
</reference>
<keyword evidence="4" id="KW-1185">Reference proteome</keyword>
<dbReference type="Gene3D" id="3.10.450.50">
    <property type="match status" value="1"/>
</dbReference>
<comment type="caution">
    <text evidence="3">The sequence shown here is derived from an EMBL/GenBank/DDBJ whole genome shotgun (WGS) entry which is preliminary data.</text>
</comment>
<protein>
    <recommendedName>
        <fullName evidence="2">SnoaL-like domain-containing protein</fullName>
    </recommendedName>
</protein>
<name>A0ABP6ZNF6_9ACTN</name>
<organism evidence="3 4">
    <name type="scientific">Kineosporia mesophila</name>
    <dbReference type="NCBI Taxonomy" id="566012"/>
    <lineage>
        <taxon>Bacteria</taxon>
        <taxon>Bacillati</taxon>
        <taxon>Actinomycetota</taxon>
        <taxon>Actinomycetes</taxon>
        <taxon>Kineosporiales</taxon>
        <taxon>Kineosporiaceae</taxon>
        <taxon>Kineosporia</taxon>
    </lineage>
</organism>
<dbReference type="InterPro" id="IPR032710">
    <property type="entry name" value="NTF2-like_dom_sf"/>
</dbReference>
<sequence>MHLVHEPVHARSWTPLPRATYRRGQAALPVAVLSYKRELTVTIAILGATGQLVRRVVDSLLKAGTPPSSIRALGRDTTCLRADRPRSPNIHPHPASGRDRWTTNNLVSSPEPERKTMSETTTSARPLEKQIQERMLAWRDAFVSRDVDAIMSFYAPEGFTAFDLMPPFEFSGGPMWRRNWETFYTSFDGPIGLEIADLIIHASAELAIARCAVRMSGTMFGNPIDAWTRTTNCFALIEGQWLMIHDHVSWPIDFATGKALMDLTPVGAQS</sequence>
<evidence type="ECO:0000313" key="4">
    <source>
        <dbReference type="Proteomes" id="UP001501074"/>
    </source>
</evidence>